<dbReference type="Gene3D" id="2.60.40.10">
    <property type="entry name" value="Immunoglobulins"/>
    <property type="match status" value="1"/>
</dbReference>
<keyword evidence="2" id="KW-1185">Reference proteome</keyword>
<reference evidence="1 2" key="1">
    <citation type="submission" date="2021-01" db="EMBL/GenBank/DDBJ databases">
        <title>C459-1 draft genome sequence.</title>
        <authorList>
            <person name="Zhang X.-F."/>
        </authorList>
    </citation>
    <scope>NUCLEOTIDE SEQUENCE [LARGE SCALE GENOMIC DNA]</scope>
    <source>
        <strain evidence="2">C459-1</strain>
    </source>
</reference>
<dbReference type="EMBL" id="JAERTY010000002">
    <property type="protein sequence ID" value="MBL1408104.1"/>
    <property type="molecule type" value="Genomic_DNA"/>
</dbReference>
<evidence type="ECO:0000313" key="1">
    <source>
        <dbReference type="EMBL" id="MBL1408104.1"/>
    </source>
</evidence>
<accession>A0ABS1R0K9</accession>
<evidence type="ECO:0000313" key="2">
    <source>
        <dbReference type="Proteomes" id="UP000625283"/>
    </source>
</evidence>
<dbReference type="Proteomes" id="UP000625283">
    <property type="component" value="Unassembled WGS sequence"/>
</dbReference>
<comment type="caution">
    <text evidence="1">The sequence shown here is derived from an EMBL/GenBank/DDBJ whole genome shotgun (WGS) entry which is preliminary data.</text>
</comment>
<name>A0ABS1R0K9_9SPHI</name>
<organism evidence="1 2">
    <name type="scientific">Sphingobacterium faecale</name>
    <dbReference type="NCBI Taxonomy" id="2803775"/>
    <lineage>
        <taxon>Bacteria</taxon>
        <taxon>Pseudomonadati</taxon>
        <taxon>Bacteroidota</taxon>
        <taxon>Sphingobacteriia</taxon>
        <taxon>Sphingobacteriales</taxon>
        <taxon>Sphingobacteriaceae</taxon>
        <taxon>Sphingobacterium</taxon>
    </lineage>
</organism>
<dbReference type="InterPro" id="IPR026341">
    <property type="entry name" value="T9SS_type_B"/>
</dbReference>
<protein>
    <submittedName>
        <fullName evidence="1">Gliding motility-associated C-terminal domain-containing protein</fullName>
    </submittedName>
</protein>
<dbReference type="InterPro" id="IPR013783">
    <property type="entry name" value="Ig-like_fold"/>
</dbReference>
<dbReference type="RefSeq" id="WP_202102008.1">
    <property type="nucleotide sequence ID" value="NZ_JAERTY010000002.1"/>
</dbReference>
<proteinExistence type="predicted"/>
<sequence length="4006" mass="421348">MKLMTLFSKDAETTGRSRLSGISPFVICMLTLFVSIGQLSAQKTDLPIADLSVCDAYQTVRLQVLSGDVKQTDGQLRIALPIGFQLAIPSDHSMTVQGKFTSMATGTPVVEAALTGLMPTGPPEARLVTVTLPDLEETTTGQSPNFLEIEFKVQALCEAINTSGDVASIAYTLTNNTGTFTTESEALNVTFGVLHVSVAPVGLSGIRGKGITRTITITNNGNGPVTTFKLERTLGAGLSVVSTEADVTGSPWTEESEGVYVYTGTPLANGEKVTFEETVRIEECEGLTTNYKAYYGCEGECEVGTGLGQSDIILDTSIKPILQIIDTNPTEKLTCLGGAEFVKIYEIKNTGTGTAQNIKFVIGTENQNAAGYGATYFEGFGLSETQNGTFAPVQPTILESWSPDRGAVYSTTGKTTRVELTIEEPLASGKSVYIRVVQKNHAPIAQGDCTELESSVRFGNTYFEGTYKHDKACSDTDIITFNKVNLSPSNTFSFDGINMGGQEVFGGIAYQADFVLSDLSVSHHGLQPGAHLDLIVELSPNLTVSPDGVRLFNEKGKVVGTAFPSVGNTYVFSFTSANGTAINLSSYRLLFDANIDCDNSTDTYYRIKPVLYPKPDCNIALKCYEQKLTNKCNSGDCANGGFINGPVSLKRVNYGQKEQDPDAPNNTGTPVLPLTTVNPDDFPLLRKTAFTTNDKLEISQTNTVRLTGTSPSTAWTTGKMVVKLTEGENLDFTPVANSGKVVIIRGNTKMTITGLPVTKDTGLGVGLFEFNTEDLSGANVSGDLVGFSGFINNDIVTLSFQTEAKQSGNNGLREFSVESAFTAGGIEYGCGGASHASGYYAKGTLAYKGGGTGNISSCDNNSPVAVTLDYTLLNNHRNALFPFEFRQFVSPKVAVFNVSAGLEMTGVKLVLINQSDDPQEKIISLSTPVVGGSVNFDLNEGLKELHGGAYTQGYLNEGFVLEIYPIVKTLCEAGTQETVGVQVLLNGTVQYDSQNYYDEDITTSDQTLYYNTGADALRVSAPAAPQTVTDKIQWIVQVQNRSSFRNLKNVWLSKTAGPIGISSIQKVASASDWNAVGQPLAESNGFYELGDLNHGASSYYLVTAPIPTTTCESSSLTLVYGESCQGYPTSLGDACSRGSAKLDLVYTPRYANVQSRVVDQISSIERPEICKEFPYTIELNNAGDGAAKEIKVKVPFVNGDPLTYKVGSFAVTVAFQGSTVPAYTIIDDAQVDATLTAQGIIFTIPASALPATDGTLPAGYKMNVQFALHANGCEFRSGQRIAFNIDALNICGSVAKHSNSTSNRITVKGAERIDAELNVNQSDAAIVATTAPGNVIRAKYSFEFSNIDEGVVLVGTDGQDLVNGLYPHKFSIKLPANWAFEKNLTDLFPANVATFVSTDLEKGHVFVLKSNVPKNGKISLLEETIKFTGNIADFNCDDALEIKESVFGKFEPDACTEGTGGVICAIDQVLLENVTPMDLAAPTVAAENQVFCVTDMATLKDLVVTGDNLRFYDQAEGGTQLDENTLLGPVAGANPSANNLYTYYVSASVLANACESPRIPVTVYIPVANAGADQAVINKKEFTLNGNVYQTPAKGHWTIITISGAQISEVILSDADVRNPKVTMPIGAEVLLRWTLTDGSCSTSDEVLLRSLINPIVADDNSYTVTNSKTGTGSTPLESVLKNDKLGNAEATTGNITLTPGTPSHDGLTMNPDGSITVAPGTPAGIYTYPYRICEKANPTNCDDAIAKITIVPPVIDAIDDDYTGTAINGMTGGKTPTVLENDLLDGAPVIPSEIKLTPGTPSHSGLTMNPDGTITVAPGTPEGTYTYTYKICEVLNPNNCDNATAAVKVTAAPIDAINDTFGPVTSTSGSPNVGNALTNDKLNGLPATLDKVEVKIVTPATPVNGAPVPVLDRNTGVVSVPKGTPAKDYTIVYEICEVLNPANCDEAHITVTVIAPPLHANNDTYGPVRGDQGNSNLGNVLLNDVIDGRLVIKEDIILTVTKGANPINPGAKVPVIDANGQVSVPAGTPDGTYTIEYSICDKINPTTNCSPATVTVTVGEATIDAIDDIYAPVNGKVGGKTSSVLGNDLINGTVVTLGTDITLTPGTSPHGGLTMNADGTITVAPGTPASTYQYPYTICSVLNPTDCDQAIATVIVTAAPIDAVDDNYSHEPVNGKVGTTTPLSSVLGNDLLNNVAVDLLEITFTPGTSPLPGKITMDANNGTIEVAAGTPAGTYIYTYRICEVLNPTNCDNAIATIVVSASPIQAKEDNYGPINGKKGTTNPLPSVLENDLLNGVKVVPSEVKLTPGTRPHPGIILAADGTITVAPGTPAGNYVYPYTICEVLNPTNCSQTVANINVVAATIDAIDNDYTGTPINGMSGGKTTSVLDNDKLNDITVVPSEVILIPGTSGHSGLTMNSDGTITVAPGTPEGTYTYTYKICELLNPTNCDNATATVKVIVAPIDAVNDTFGPVTSTSGSPNVGNALTNDKLNGLPATLDKVEVKIVNPATPVNGAPVPVLDPNTCIVSVPKGTPAGDYTIKYKICEVLNLNNCDEADITVSVIAPPLQANNDTYGPVSGKLGNSNLGNVLLNDIIDGRTVILNDIVLKVTKPATPVNPGANVPVIDVNGQVSVPAGTPDGPYTIEYSICDKINPSNCKTATVTVTVGEATIDAIDDIYAPINGKVGGKTTSVLGNDLINGTVVELGKDVTLTPGASPLSGKLTMNTDGTITVSAGTPAGTYQYPYTICSVLNPTDCDQAIATVIVTAAPIDAVDDNYSHEPVNGKVGTTTPLSSVLSNDLLNHVGVVSSDITLTPGTSPLPGKITMNSINGTIEVAAGTPAGTYIYTYRICEVLNPTNCDNAIATIVVSASPIQAKEDNYGPINGKIGTTNPLPSVLDNDLLNGVKVVPADVKLTPGTRPHPGIVMASNGTITVAPGTPAGNYVYPYTICEVLNPTNCAQTVANINVVAAPIEAIDDAFLGQSLNGMTGGKTTSVLGNDRLNNGVVVPSQVMLTPGVSSHTGITMNADGTITVAPGTPAGTYTHAYRICEVLNPTNCDDAVATVRVLEAVIKANNDDFKASNGASGNQNVGNALTNDKLNGLPATLDKVTIAVVTPATAIGNAPVPVLDPHTGIVSVPEGTPAGEYKIVYRICEILNSTNCSLATITVTVDKATIIARPETYGPIATVDGHPNLGNVLHNDELNREQASLDKVSLNVTATAKGAKPGNPNLIVPVLDPATGIVSVPVGTPADMYTIKYTICEVLNPSNCSDTEVTVIVTPSQINAVNDVYESVLGLHANTVGNALDNDSFNNKGGLSAFKDGKIKFTNVTPAAPQPGAPAAYAANVPVLNTATGVVTTPAMTPAGKYVIGYEICEVADPTNCDQASITVLVTAAEIVAKEDFAVNISSVSGKSNAVNVIDNDKLNNVYTNVDQVSILVKTAAESLPNAVNTNVPVLNTATGQISVPAKTPAGEYKIFYEICELLNPTNCDRATAYIQVALPKIDAVNDTFEPVNSTVGNTTLGNVLINDRYDESVTAVTLNEVSLKVVQPARSVPNATNSLVPFIEANGNINVPATTPEGTYQIQYEICDLINPTNCDKAIATIKVFASLVEAIDDHFGPTIGMDGSNSVGNILTNDRFNSQTAGSATTDNVRIEVMVPAVSNHNAVNTNVPVLDPNTGNVSVPKGTPAGSYQIVYRICDLINLTHCDQAVVNIDVRVAPIDAVDDQFTPINGYDGGKTASVLYSNDKLNNKSITATNQSDIIFTPDVDGPYPGKLTMNADGTVTVAPQTKAGVYRWWYTICEALNPENCDRAVATITVLAAPIDAVEDQFTMQIDRSGAVTPSVLDNDLLNGLPVINTEIKLTPGVPSHPGLSMNPDGSINVQPGMKVGTYTYPYTICELLNPTNCDQAIATIVITAEDLFIPNAITPNGDGKNDYFEIIGWEAYERVELVVFNRWGNEVFRNDSYDNRWNGSGLSDGTYYYIVKFFNGNNEVQRQGWVLINGGR</sequence>
<gene>
    <name evidence="1" type="ORF">JKG61_05015</name>
</gene>
<dbReference type="NCBIfam" id="TIGR04131">
    <property type="entry name" value="Bac_Flav_CTERM"/>
    <property type="match status" value="1"/>
</dbReference>
<dbReference type="Pfam" id="PF13585">
    <property type="entry name" value="CHU_C"/>
    <property type="match status" value="1"/>
</dbReference>